<reference evidence="2 3" key="1">
    <citation type="submission" date="2020-02" db="EMBL/GenBank/DDBJ databases">
        <title>Esox lucius (northern pike) genome, fEsoLuc1, primary haplotype.</title>
        <authorList>
            <person name="Myers G."/>
            <person name="Karagic N."/>
            <person name="Meyer A."/>
            <person name="Pippel M."/>
            <person name="Reichard M."/>
            <person name="Winkler S."/>
            <person name="Tracey A."/>
            <person name="Sims Y."/>
            <person name="Howe K."/>
            <person name="Rhie A."/>
            <person name="Formenti G."/>
            <person name="Durbin R."/>
            <person name="Fedrigo O."/>
            <person name="Jarvis E.D."/>
        </authorList>
    </citation>
    <scope>NUCLEOTIDE SEQUENCE [LARGE SCALE GENOMIC DNA]</scope>
</reference>
<feature type="signal peptide" evidence="1">
    <location>
        <begin position="1"/>
        <end position="32"/>
    </location>
</feature>
<organism evidence="2 3">
    <name type="scientific">Esox lucius</name>
    <name type="common">Northern pike</name>
    <dbReference type="NCBI Taxonomy" id="8010"/>
    <lineage>
        <taxon>Eukaryota</taxon>
        <taxon>Metazoa</taxon>
        <taxon>Chordata</taxon>
        <taxon>Craniata</taxon>
        <taxon>Vertebrata</taxon>
        <taxon>Euteleostomi</taxon>
        <taxon>Actinopterygii</taxon>
        <taxon>Neopterygii</taxon>
        <taxon>Teleostei</taxon>
        <taxon>Protacanthopterygii</taxon>
        <taxon>Esociformes</taxon>
        <taxon>Esocidae</taxon>
        <taxon>Esox</taxon>
    </lineage>
</organism>
<feature type="chain" id="PRO_5044237561" description="Secreted protein" evidence="1">
    <location>
        <begin position="33"/>
        <end position="215"/>
    </location>
</feature>
<dbReference type="GeneTree" id="ENSGT00730000111181"/>
<sequence length="215" mass="23823">MARISINYILLCGQVLLLLSVLLLQCLDGIHSQNSSDSPRQRATTKAAFREQSPQDNVTTYILPVDHTNSSIDQYEYSPPSPVVLCRYLPDEFVHCQDPVDHAQNHTAIQEMGHGCWKFGGQVHKDVNHTQVICTALDDIECAGPREFQRGNVPCIKVLCHVELPVTRMRECESDDTKYTPATISSPLCSTHSSWGALEWTGSASGTPARPWASC</sequence>
<keyword evidence="1" id="KW-0732">Signal</keyword>
<keyword evidence="3" id="KW-1185">Reference proteome</keyword>
<dbReference type="Ensembl" id="ENSELUT00000101571.1">
    <property type="protein sequence ID" value="ENSELUP00000086221.1"/>
    <property type="gene ID" value="ENSELUG00000004828.3"/>
</dbReference>
<evidence type="ECO:0000256" key="1">
    <source>
        <dbReference type="SAM" id="SignalP"/>
    </source>
</evidence>
<dbReference type="Proteomes" id="UP000265140">
    <property type="component" value="Chromosome 13"/>
</dbReference>
<evidence type="ECO:0000313" key="3">
    <source>
        <dbReference type="Proteomes" id="UP000265140"/>
    </source>
</evidence>
<evidence type="ECO:0008006" key="4">
    <source>
        <dbReference type="Google" id="ProtNLM"/>
    </source>
</evidence>
<protein>
    <recommendedName>
        <fullName evidence="4">Secreted protein</fullName>
    </recommendedName>
</protein>
<accession>A0AAY5KBU6</accession>
<dbReference type="AlphaFoldDB" id="A0AAY5KBU6"/>
<evidence type="ECO:0000313" key="2">
    <source>
        <dbReference type="Ensembl" id="ENSELUP00000086221.1"/>
    </source>
</evidence>
<reference evidence="2" key="3">
    <citation type="submission" date="2025-09" db="UniProtKB">
        <authorList>
            <consortium name="Ensembl"/>
        </authorList>
    </citation>
    <scope>IDENTIFICATION</scope>
</reference>
<proteinExistence type="predicted"/>
<gene>
    <name evidence="2" type="primary">TM2D2</name>
</gene>
<name>A0AAY5KBU6_ESOLU</name>
<reference evidence="2" key="2">
    <citation type="submission" date="2025-08" db="UniProtKB">
        <authorList>
            <consortium name="Ensembl"/>
        </authorList>
    </citation>
    <scope>IDENTIFICATION</scope>
</reference>